<evidence type="ECO:0000313" key="4">
    <source>
        <dbReference type="EMBL" id="POM84623.1"/>
    </source>
</evidence>
<proteinExistence type="predicted"/>
<protein>
    <submittedName>
        <fullName evidence="4">Putative integral membrane protein</fullName>
    </submittedName>
</protein>
<accession>A0A2P4Z3G5</accession>
<dbReference type="Proteomes" id="UP000236928">
    <property type="component" value="Unassembled WGS sequence"/>
</dbReference>
<keyword evidence="3" id="KW-0812">Transmembrane</keyword>
<reference evidence="4 5" key="1">
    <citation type="submission" date="2014-04" db="EMBL/GenBank/DDBJ databases">
        <title>Comparative Genomics of Cryptosporidium Species.</title>
        <authorList>
            <person name="Silva J.C."/>
            <person name="Su Q."/>
            <person name="Chalmers R."/>
            <person name="Chibucos M.C."/>
            <person name="Elwin K."/>
            <person name="Godinez A."/>
            <person name="Guo F."/>
            <person name="Huynh K."/>
            <person name="Orvis J."/>
            <person name="Ott S."/>
            <person name="Sadzewicz L."/>
            <person name="Sengamalay N."/>
            <person name="Shetty A."/>
            <person name="Sun M."/>
            <person name="Tallon L."/>
            <person name="Xiao L."/>
            <person name="Zhang H."/>
            <person name="Fraser C.M."/>
            <person name="Zhu G."/>
            <person name="Kissinger J."/>
            <person name="Widmer G."/>
        </authorList>
    </citation>
    <scope>NUCLEOTIDE SEQUENCE [LARGE SCALE GENOMIC DNA]</scope>
    <source>
        <strain evidence="4 5">UKMEL1</strain>
    </source>
</reference>
<dbReference type="EMBL" id="JIBK01000046">
    <property type="protein sequence ID" value="POM84623.1"/>
    <property type="molecule type" value="Genomic_DNA"/>
</dbReference>
<dbReference type="OrthoDB" id="341473at2759"/>
<gene>
    <name evidence="4" type="ORF">CmeUKMEL1_13320</name>
</gene>
<keyword evidence="3" id="KW-1133">Transmembrane helix</keyword>
<sequence>MASSLLENDIIGQNIGNGLISEKKSKKKLNKSSKSSHSELEKQPNDKKKYYPRKNNMMESEDDDLTDKEFEEYEEYEENMSSSDYLKIFKIPLILFILSLISVLFVDLFGKDHLGNELENGIYNMIDPNYGSFIWNLSEKQIDKVRIEDIQVAIQMLLMYVDDHFNQTKLTLGGLESKLSKIITENKETLMELNNQIDKIEREISHKTDYLEKMISESKLEGFCIYLFGVTLLEFNVNAQNIFDDCVKAGLASYKRQNILQKFRLRLDVSDSISKYEDTLKNYNTLDENISFLDEEYLQGISRFLFERNEILTDYFWDSMMDSLPPTWHVYGIRPIQASIIRTRFMESCVSNIYSLYRQGKIEKFHTAIPNLRDARYLTSGKVNEICRNIKEKIENFGFEIPPIIKNIGRSNLPVYYRCSEIQSDELADFVIYILDKKIPKFNIPKQKVCEIVNVIIREPALFHSSCFGVLSFGLRGYLPTNDENRDSLDFACKVMDNIRKYAGLFSKEPVQIPNKNIKDIVVESLLRIYPSMKLTGIGTEIVEQMKISEHRFIESCMNFSETLFALQGFKIVERQVSRQKNMDTNGSFDEQKEEDDEEIDDNIAHPFGENPKDLRKKLLLACSAIHMHLFEIKPKGVSFTKLTNSRIITQEDFLKVSNSKLLYLDLCDNKDVMILGKHSVSQDTLAEVILSAILHSSRKSMSSIALYNGFVKEYICSISGEIISSLRKNFETFPVFEETGFMNSCRQVISEEVFPRQKDKSMNFMLKKSIIKLCSIVVNSFIQISELLNSNSSPDNIKGQDDDELTSSECLSEEI</sequence>
<feature type="region of interest" description="Disordered" evidence="2">
    <location>
        <begin position="22"/>
        <end position="67"/>
    </location>
</feature>
<feature type="compositionally biased region" description="Acidic residues" evidence="2">
    <location>
        <begin position="802"/>
        <end position="816"/>
    </location>
</feature>
<keyword evidence="5" id="KW-1185">Reference proteome</keyword>
<feature type="compositionally biased region" description="Basic and acidic residues" evidence="2">
    <location>
        <begin position="36"/>
        <end position="49"/>
    </location>
</feature>
<keyword evidence="3" id="KW-0472">Membrane</keyword>
<name>A0A2P4Z3G5_9CRYT</name>
<comment type="caution">
    <text evidence="4">The sequence shown here is derived from an EMBL/GenBank/DDBJ whole genome shotgun (WGS) entry which is preliminary data.</text>
</comment>
<evidence type="ECO:0000256" key="1">
    <source>
        <dbReference type="SAM" id="Coils"/>
    </source>
</evidence>
<evidence type="ECO:0000256" key="2">
    <source>
        <dbReference type="SAM" id="MobiDB-lite"/>
    </source>
</evidence>
<keyword evidence="1" id="KW-0175">Coiled coil</keyword>
<dbReference type="AlphaFoldDB" id="A0A2P4Z3G5"/>
<evidence type="ECO:0000256" key="3">
    <source>
        <dbReference type="SAM" id="Phobius"/>
    </source>
</evidence>
<dbReference type="VEuPathDB" id="CryptoDB:CmeUKMEL1_13320"/>
<feature type="coiled-coil region" evidence="1">
    <location>
        <begin position="183"/>
        <end position="210"/>
    </location>
</feature>
<feature type="transmembrane region" description="Helical" evidence="3">
    <location>
        <begin position="88"/>
        <end position="110"/>
    </location>
</feature>
<evidence type="ECO:0000313" key="5">
    <source>
        <dbReference type="Proteomes" id="UP000236928"/>
    </source>
</evidence>
<feature type="region of interest" description="Disordered" evidence="2">
    <location>
        <begin position="794"/>
        <end position="816"/>
    </location>
</feature>
<organism evidence="4 5">
    <name type="scientific">Cryptosporidium meleagridis</name>
    <dbReference type="NCBI Taxonomy" id="93969"/>
    <lineage>
        <taxon>Eukaryota</taxon>
        <taxon>Sar</taxon>
        <taxon>Alveolata</taxon>
        <taxon>Apicomplexa</taxon>
        <taxon>Conoidasida</taxon>
        <taxon>Coccidia</taxon>
        <taxon>Eucoccidiorida</taxon>
        <taxon>Eimeriorina</taxon>
        <taxon>Cryptosporidiidae</taxon>
        <taxon>Cryptosporidium</taxon>
    </lineage>
</organism>